<dbReference type="RefSeq" id="WP_419194757.1">
    <property type="nucleotide sequence ID" value="NZ_SJPJ01000001.1"/>
</dbReference>
<proteinExistence type="predicted"/>
<dbReference type="InterPro" id="IPR011990">
    <property type="entry name" value="TPR-like_helical_dom_sf"/>
</dbReference>
<accession>A0A5C5Z9F4</accession>
<keyword evidence="2" id="KW-1185">Reference proteome</keyword>
<sequence length="614" mass="69978">MAPIIPARLSNLANGWWRLHFPTMRFGEADWLNRSVSFFVLAFIAMFVVGCGDDSDVVREIQAQRQTRLQTQTKQDHLGEVHNMLTRLIELNPDESRRQITYHLNRWTDANPIPEEDLSPSVIPAMFKTIKDLVPETLADEQLRGDIFIKNDVDHLRDAYLFQTIQNWVDAPPSDDVLLTQWLADQQATLGEANTSKLQTACRLFDWTIRNIAIEPVIELPNMQITPPEFPLGMVFQGPGYRQTDYQAIWRGTGDALQRSGVFTQLCNQAGIVAAVLAIQSTETGELQPWSVGVLIGDDIYLFEPSLGMFISGPDQIGIATLAQARTDASVMRRLNIPGFFDYPYSKPDVQQNIALLNVSPVAMSGRMKHLQSRLTGEKRMALYNDVDAIGKKLDDVGGVAGVRLWAVPVQSEVYKETVEQAAERDPLLAFWFFSRWAVLESEMRSSKQFALARWRHLHGQFDTNDEGDVKGARPLYLEMRAPEFEIEDLRIDVELQKAYGVRRELGQDPQIYDRQLQQAQTMMRMGKQTATYWLSLIQYDDGRFDNAETWFRKRVLDKSQVSRWVPAARYNLGRAIEHLDGESDAIELYKNDGNLQEHGNRIRARLLSKSVSD</sequence>
<name>A0A5C5Z9F4_9BACT</name>
<gene>
    <name evidence="1" type="ORF">CA13_51830</name>
</gene>
<dbReference type="Proteomes" id="UP000315010">
    <property type="component" value="Unassembled WGS sequence"/>
</dbReference>
<evidence type="ECO:0000313" key="1">
    <source>
        <dbReference type="EMBL" id="TWT83716.1"/>
    </source>
</evidence>
<reference evidence="1 2" key="1">
    <citation type="submission" date="2019-02" db="EMBL/GenBank/DDBJ databases">
        <title>Deep-cultivation of Planctomycetes and their phenomic and genomic characterization uncovers novel biology.</title>
        <authorList>
            <person name="Wiegand S."/>
            <person name="Jogler M."/>
            <person name="Boedeker C."/>
            <person name="Pinto D."/>
            <person name="Vollmers J."/>
            <person name="Rivas-Marin E."/>
            <person name="Kohn T."/>
            <person name="Peeters S.H."/>
            <person name="Heuer A."/>
            <person name="Rast P."/>
            <person name="Oberbeckmann S."/>
            <person name="Bunk B."/>
            <person name="Jeske O."/>
            <person name="Meyerdierks A."/>
            <person name="Storesund J.E."/>
            <person name="Kallscheuer N."/>
            <person name="Luecker S."/>
            <person name="Lage O.M."/>
            <person name="Pohl T."/>
            <person name="Merkel B.J."/>
            <person name="Hornburger P."/>
            <person name="Mueller R.-W."/>
            <person name="Bruemmer F."/>
            <person name="Labrenz M."/>
            <person name="Spormann A.M."/>
            <person name="Op Den Camp H."/>
            <person name="Overmann J."/>
            <person name="Amann R."/>
            <person name="Jetten M.S.M."/>
            <person name="Mascher T."/>
            <person name="Medema M.H."/>
            <person name="Devos D.P."/>
            <person name="Kaster A.-K."/>
            <person name="Ovreas L."/>
            <person name="Rohde M."/>
            <person name="Galperin M.Y."/>
            <person name="Jogler C."/>
        </authorList>
    </citation>
    <scope>NUCLEOTIDE SEQUENCE [LARGE SCALE GENOMIC DNA]</scope>
    <source>
        <strain evidence="1 2">CA13</strain>
    </source>
</reference>
<dbReference type="Gene3D" id="1.25.40.10">
    <property type="entry name" value="Tetratricopeptide repeat domain"/>
    <property type="match status" value="1"/>
</dbReference>
<protein>
    <recommendedName>
        <fullName evidence="3">Tetratricopeptide repeat protein</fullName>
    </recommendedName>
</protein>
<evidence type="ECO:0008006" key="3">
    <source>
        <dbReference type="Google" id="ProtNLM"/>
    </source>
</evidence>
<dbReference type="AlphaFoldDB" id="A0A5C5Z9F4"/>
<evidence type="ECO:0000313" key="2">
    <source>
        <dbReference type="Proteomes" id="UP000315010"/>
    </source>
</evidence>
<organism evidence="1 2">
    <name type="scientific">Novipirellula herctigrandis</name>
    <dbReference type="NCBI Taxonomy" id="2527986"/>
    <lineage>
        <taxon>Bacteria</taxon>
        <taxon>Pseudomonadati</taxon>
        <taxon>Planctomycetota</taxon>
        <taxon>Planctomycetia</taxon>
        <taxon>Pirellulales</taxon>
        <taxon>Pirellulaceae</taxon>
        <taxon>Novipirellula</taxon>
    </lineage>
</organism>
<comment type="caution">
    <text evidence="1">The sequence shown here is derived from an EMBL/GenBank/DDBJ whole genome shotgun (WGS) entry which is preliminary data.</text>
</comment>
<dbReference type="EMBL" id="SJPJ01000001">
    <property type="protein sequence ID" value="TWT83716.1"/>
    <property type="molecule type" value="Genomic_DNA"/>
</dbReference>